<evidence type="ECO:0000313" key="2">
    <source>
        <dbReference type="EMBL" id="KAF7340334.1"/>
    </source>
</evidence>
<accession>A0A8H6XGK9</accession>
<gene>
    <name evidence="2" type="ORF">MVEN_01952600</name>
</gene>
<feature type="region of interest" description="Disordered" evidence="1">
    <location>
        <begin position="1"/>
        <end position="21"/>
    </location>
</feature>
<name>A0A8H6XGK9_9AGAR</name>
<evidence type="ECO:0000313" key="3">
    <source>
        <dbReference type="Proteomes" id="UP000620124"/>
    </source>
</evidence>
<reference evidence="2" key="1">
    <citation type="submission" date="2020-05" db="EMBL/GenBank/DDBJ databases">
        <title>Mycena genomes resolve the evolution of fungal bioluminescence.</title>
        <authorList>
            <person name="Tsai I.J."/>
        </authorList>
    </citation>
    <scope>NUCLEOTIDE SEQUENCE</scope>
    <source>
        <strain evidence="2">CCC161011</strain>
    </source>
</reference>
<feature type="region of interest" description="Disordered" evidence="1">
    <location>
        <begin position="292"/>
        <end position="313"/>
    </location>
</feature>
<dbReference type="EMBL" id="JACAZI010000019">
    <property type="protein sequence ID" value="KAF7340334.1"/>
    <property type="molecule type" value="Genomic_DNA"/>
</dbReference>
<dbReference type="AlphaFoldDB" id="A0A8H6XGK9"/>
<evidence type="ECO:0000256" key="1">
    <source>
        <dbReference type="SAM" id="MobiDB-lite"/>
    </source>
</evidence>
<feature type="compositionally biased region" description="Basic and acidic residues" evidence="1">
    <location>
        <begin position="149"/>
        <end position="172"/>
    </location>
</feature>
<dbReference type="OrthoDB" id="3060725at2759"/>
<keyword evidence="3" id="KW-1185">Reference proteome</keyword>
<proteinExistence type="predicted"/>
<dbReference type="Proteomes" id="UP000620124">
    <property type="component" value="Unassembled WGS sequence"/>
</dbReference>
<protein>
    <submittedName>
        <fullName evidence="2">Uncharacterized protein</fullName>
    </submittedName>
</protein>
<sequence length="331" mass="36831">MSDIRLMTLTNRRNNPGPDGTPSIYQASLNVLNGPHSLARHEINKTFTRSIHHDENQGKTFIDYVNVDNQKILTVHIVGEVGSESQGTWLGAYPKNLPAHKLPLNDNSNAHRMVIAARCPTGAPLDLQSAWKGGMGAIEEVLFEDKDAADAAREKPSNRNVHEAEGPRERNRPSTSIFQMDADMQAVTPARKIGDTYDPDMFSEHRGDFFDHSPSIKVVQRDYQNVEKSLIAPFELKNVLTEGTFFSAQVTLHTYIFYGNEVPNKVHHIYVDKLRVLDKGYGAAWQIPIPSFPVAGPSGPSTPSPKKRKERDDAADDAFGAFDTVTPKKKF</sequence>
<feature type="region of interest" description="Disordered" evidence="1">
    <location>
        <begin position="149"/>
        <end position="176"/>
    </location>
</feature>
<comment type="caution">
    <text evidence="2">The sequence shown here is derived from an EMBL/GenBank/DDBJ whole genome shotgun (WGS) entry which is preliminary data.</text>
</comment>
<organism evidence="2 3">
    <name type="scientific">Mycena venus</name>
    <dbReference type="NCBI Taxonomy" id="2733690"/>
    <lineage>
        <taxon>Eukaryota</taxon>
        <taxon>Fungi</taxon>
        <taxon>Dikarya</taxon>
        <taxon>Basidiomycota</taxon>
        <taxon>Agaricomycotina</taxon>
        <taxon>Agaricomycetes</taxon>
        <taxon>Agaricomycetidae</taxon>
        <taxon>Agaricales</taxon>
        <taxon>Marasmiineae</taxon>
        <taxon>Mycenaceae</taxon>
        <taxon>Mycena</taxon>
    </lineage>
</organism>